<proteinExistence type="predicted"/>
<dbReference type="GO" id="GO:0008725">
    <property type="term" value="F:DNA-3-methyladenine glycosylase activity"/>
    <property type="evidence" value="ECO:0007669"/>
    <property type="project" value="InterPro"/>
</dbReference>
<reference evidence="1" key="1">
    <citation type="submission" date="2023-03" db="EMBL/GenBank/DDBJ databases">
        <authorList>
            <person name="Steffen K."/>
            <person name="Cardenas P."/>
        </authorList>
    </citation>
    <scope>NUCLEOTIDE SEQUENCE</scope>
</reference>
<evidence type="ECO:0000313" key="2">
    <source>
        <dbReference type="Proteomes" id="UP001174909"/>
    </source>
</evidence>
<dbReference type="EMBL" id="CASHTH010000543">
    <property type="protein sequence ID" value="CAI8003822.1"/>
    <property type="molecule type" value="Genomic_DNA"/>
</dbReference>
<gene>
    <name evidence="1" type="ORF">GBAR_LOCUS3777</name>
</gene>
<organism evidence="1 2">
    <name type="scientific">Geodia barretti</name>
    <name type="common">Barrett's horny sponge</name>
    <dbReference type="NCBI Taxonomy" id="519541"/>
    <lineage>
        <taxon>Eukaryota</taxon>
        <taxon>Metazoa</taxon>
        <taxon>Porifera</taxon>
        <taxon>Demospongiae</taxon>
        <taxon>Heteroscleromorpha</taxon>
        <taxon>Tetractinellida</taxon>
        <taxon>Astrophorina</taxon>
        <taxon>Geodiidae</taxon>
        <taxon>Geodia</taxon>
    </lineage>
</organism>
<dbReference type="Gene3D" id="1.10.340.30">
    <property type="entry name" value="Hypothetical protein, domain 2"/>
    <property type="match status" value="1"/>
</dbReference>
<dbReference type="SUPFAM" id="SSF48150">
    <property type="entry name" value="DNA-glycosylase"/>
    <property type="match status" value="1"/>
</dbReference>
<dbReference type="PANTHER" id="PTHR30037">
    <property type="entry name" value="DNA-3-METHYLADENINE GLYCOSYLASE 1"/>
    <property type="match status" value="1"/>
</dbReference>
<dbReference type="Pfam" id="PF03352">
    <property type="entry name" value="Adenine_glyco"/>
    <property type="match status" value="1"/>
</dbReference>
<sequence length="148" mass="17084">MPMPHESIHDPDAPPDPLRDWYVNEIWGRRTTDDDALFEVMSLQIDAVAALGPDDVERLRQDGGIVRNRLKIEAVIENARRAQALGDQHGGFCRWLYETLEGHEYPPLARELRRTFKFMGPEIARMWLMASGRITREEGDKYRPGRAN</sequence>
<dbReference type="InterPro" id="IPR052891">
    <property type="entry name" value="DNA-3mA_glycosylase"/>
</dbReference>
<dbReference type="GO" id="GO:0006284">
    <property type="term" value="P:base-excision repair"/>
    <property type="evidence" value="ECO:0007669"/>
    <property type="project" value="InterPro"/>
</dbReference>
<dbReference type="AlphaFoldDB" id="A0AA35R4Q5"/>
<accession>A0AA35R4Q5</accession>
<dbReference type="InterPro" id="IPR005019">
    <property type="entry name" value="Adenine_glyco"/>
</dbReference>
<dbReference type="Proteomes" id="UP001174909">
    <property type="component" value="Unassembled WGS sequence"/>
</dbReference>
<name>A0AA35R4Q5_GEOBA</name>
<dbReference type="PANTHER" id="PTHR30037:SF4">
    <property type="entry name" value="DNA-3-METHYLADENINE GLYCOSYLASE I"/>
    <property type="match status" value="1"/>
</dbReference>
<keyword evidence="2" id="KW-1185">Reference proteome</keyword>
<comment type="caution">
    <text evidence="1">The sequence shown here is derived from an EMBL/GenBank/DDBJ whole genome shotgun (WGS) entry which is preliminary data.</text>
</comment>
<dbReference type="InterPro" id="IPR011257">
    <property type="entry name" value="DNA_glycosylase"/>
</dbReference>
<evidence type="ECO:0000313" key="1">
    <source>
        <dbReference type="EMBL" id="CAI8003822.1"/>
    </source>
</evidence>
<protein>
    <submittedName>
        <fullName evidence="1">DNA-3-methyladenine glycosylase 1</fullName>
    </submittedName>
</protein>